<evidence type="ECO:0000313" key="3">
    <source>
        <dbReference type="Proteomes" id="UP000325161"/>
    </source>
</evidence>
<dbReference type="EMBL" id="CP043046">
    <property type="protein sequence ID" value="QEI06038.1"/>
    <property type="molecule type" value="Genomic_DNA"/>
</dbReference>
<dbReference type="Pfam" id="PF13186">
    <property type="entry name" value="SPASM"/>
    <property type="match status" value="1"/>
</dbReference>
<sequence length="306" mass="34508">MLSVLYRGRLASCNYACGYCPFAKRRDSREALARDAADLQRFVAWALAQTRPLQVLFTPWGEAMIRKPYRQAMLTLAASAHVRTVSIQTNLSGPTEWLHDAPPGKIGLWCTYHPGETTLARFVERCARVSASGARYSVGVVALRQHFDEIRALRAALPADVYLWLNAYNDLGPGYYSDDEQAWLQRIDPWFDFNAHPSRSAGRPCRAGSDAISVDGDGSVRRCHFLPQVLGNLYEQPIAELLNERSCRRRMCDCYIGYAQRRDLPFVDDFGDGLLMRVPRAWHYQGAADTMPAAQSTPRRIMMTAL</sequence>
<evidence type="ECO:0000313" key="2">
    <source>
        <dbReference type="EMBL" id="QEI06038.1"/>
    </source>
</evidence>
<gene>
    <name evidence="2" type="ORF">FXN63_09455</name>
</gene>
<dbReference type="KEGG" id="pacr:FXN63_09455"/>
<dbReference type="PANTHER" id="PTHR11228:SF7">
    <property type="entry name" value="PQQA PEPTIDE CYCLASE"/>
    <property type="match status" value="1"/>
</dbReference>
<dbReference type="AlphaFoldDB" id="A0A5C0AUP0"/>
<dbReference type="SUPFAM" id="SSF102114">
    <property type="entry name" value="Radical SAM enzymes"/>
    <property type="match status" value="1"/>
</dbReference>
<dbReference type="InterPro" id="IPR023885">
    <property type="entry name" value="4Fe4S-binding_SPASM_dom"/>
</dbReference>
<keyword evidence="3" id="KW-1185">Reference proteome</keyword>
<name>A0A5C0AUP0_9BURK</name>
<dbReference type="RefSeq" id="WP_148814421.1">
    <property type="nucleotide sequence ID" value="NZ_CP043046.1"/>
</dbReference>
<dbReference type="CDD" id="cd21109">
    <property type="entry name" value="SPASM"/>
    <property type="match status" value="1"/>
</dbReference>
<dbReference type="Gene3D" id="3.20.20.70">
    <property type="entry name" value="Aldolase class I"/>
    <property type="match status" value="1"/>
</dbReference>
<protein>
    <submittedName>
        <fullName evidence="2">Radical SAM/SPASM domain-containing protein</fullName>
    </submittedName>
</protein>
<accession>A0A5C0AUP0</accession>
<dbReference type="Proteomes" id="UP000325161">
    <property type="component" value="Chromosome"/>
</dbReference>
<dbReference type="CDD" id="cd01335">
    <property type="entry name" value="Radical_SAM"/>
    <property type="match status" value="1"/>
</dbReference>
<dbReference type="PANTHER" id="PTHR11228">
    <property type="entry name" value="RADICAL SAM DOMAIN PROTEIN"/>
    <property type="match status" value="1"/>
</dbReference>
<dbReference type="InterPro" id="IPR047771">
    <property type="entry name" value="Radical_SAM_STM4011-like"/>
</dbReference>
<dbReference type="InterPro" id="IPR013785">
    <property type="entry name" value="Aldolase_TIM"/>
</dbReference>
<dbReference type="OrthoDB" id="9780503at2"/>
<dbReference type="InterPro" id="IPR050377">
    <property type="entry name" value="Radical_SAM_PqqE_MftC-like"/>
</dbReference>
<organism evidence="2 3">
    <name type="scientific">Pigmentiphaga aceris</name>
    <dbReference type="NCBI Taxonomy" id="1940612"/>
    <lineage>
        <taxon>Bacteria</taxon>
        <taxon>Pseudomonadati</taxon>
        <taxon>Pseudomonadota</taxon>
        <taxon>Betaproteobacteria</taxon>
        <taxon>Burkholderiales</taxon>
        <taxon>Alcaligenaceae</taxon>
        <taxon>Pigmentiphaga</taxon>
    </lineage>
</organism>
<feature type="domain" description="4Fe4S-binding SPASM" evidence="1">
    <location>
        <begin position="205"/>
        <end position="249"/>
    </location>
</feature>
<dbReference type="NCBIfam" id="NF038073">
    <property type="entry name" value="rSAM_STM4011"/>
    <property type="match status" value="1"/>
</dbReference>
<dbReference type="InterPro" id="IPR058240">
    <property type="entry name" value="rSAM_sf"/>
</dbReference>
<reference evidence="2 3" key="1">
    <citation type="submission" date="2019-08" db="EMBL/GenBank/DDBJ databases">
        <title>Amphibian skin-associated Pigmentiphaga: genome sequence and occurrence across geography and hosts.</title>
        <authorList>
            <person name="Bletz M.C."/>
            <person name="Bunk B."/>
            <person name="Sproeer C."/>
            <person name="Biwer P."/>
            <person name="Reiter S."/>
            <person name="Rabemananjara F.C.E."/>
            <person name="Schulz S."/>
            <person name="Overmann J."/>
            <person name="Vences M."/>
        </authorList>
    </citation>
    <scope>NUCLEOTIDE SEQUENCE [LARGE SCALE GENOMIC DNA]</scope>
    <source>
        <strain evidence="2 3">Mada1488</strain>
    </source>
</reference>
<proteinExistence type="predicted"/>
<evidence type="ECO:0000259" key="1">
    <source>
        <dbReference type="Pfam" id="PF13186"/>
    </source>
</evidence>